<dbReference type="OrthoDB" id="9800692at2"/>
<keyword evidence="2" id="KW-0408">Iron</keyword>
<dbReference type="CDD" id="cd02980">
    <property type="entry name" value="TRX_Fd_family"/>
    <property type="match status" value="1"/>
</dbReference>
<dbReference type="eggNOG" id="COG3411">
    <property type="taxonomic scope" value="Bacteria"/>
</dbReference>
<keyword evidence="5" id="KW-1185">Reference proteome</keyword>
<evidence type="ECO:0000256" key="1">
    <source>
        <dbReference type="ARBA" id="ARBA00022723"/>
    </source>
</evidence>
<dbReference type="STRING" id="398512.Bccel_5336"/>
<dbReference type="Proteomes" id="UP000036923">
    <property type="component" value="Unassembled WGS sequence"/>
</dbReference>
<dbReference type="GO" id="GO:0051536">
    <property type="term" value="F:iron-sulfur cluster binding"/>
    <property type="evidence" value="ECO:0007669"/>
    <property type="project" value="UniProtKB-KW"/>
</dbReference>
<dbReference type="RefSeq" id="WP_036944813.1">
    <property type="nucleotide sequence ID" value="NZ_JQKC01000036.1"/>
</dbReference>
<dbReference type="NCBIfam" id="NF041612">
    <property type="entry name" value="fdxn_Clost"/>
    <property type="match status" value="1"/>
</dbReference>
<dbReference type="GO" id="GO:0046872">
    <property type="term" value="F:metal ion binding"/>
    <property type="evidence" value="ECO:0007669"/>
    <property type="project" value="UniProtKB-KW"/>
</dbReference>
<dbReference type="PANTHER" id="PTHR43578:SF3">
    <property type="entry name" value="NADH-QUINONE OXIDOREDUCTASE SUBUNIT F"/>
    <property type="match status" value="1"/>
</dbReference>
<dbReference type="EMBL" id="LGTC01000001">
    <property type="protein sequence ID" value="KNY30059.1"/>
    <property type="molecule type" value="Genomic_DNA"/>
</dbReference>
<protein>
    <submittedName>
        <fullName evidence="4">NADH dehydrogenase (Ubiquinone) 24 kDa subunit</fullName>
    </submittedName>
</protein>
<dbReference type="AlphaFoldDB" id="A0A0L6JWE9"/>
<dbReference type="InterPro" id="IPR048109">
    <property type="entry name" value="Fdxn_Clost-type"/>
</dbReference>
<name>A0A0L6JWE9_9FIRM</name>
<evidence type="ECO:0000313" key="4">
    <source>
        <dbReference type="EMBL" id="KNY30059.1"/>
    </source>
</evidence>
<gene>
    <name evidence="4" type="ORF">Bccel_5336</name>
</gene>
<dbReference type="Gene3D" id="3.40.30.10">
    <property type="entry name" value="Glutaredoxin"/>
    <property type="match status" value="1"/>
</dbReference>
<comment type="caution">
    <text evidence="4">The sequence shown here is derived from an EMBL/GenBank/DDBJ whole genome shotgun (WGS) entry which is preliminary data.</text>
</comment>
<dbReference type="SUPFAM" id="SSF52833">
    <property type="entry name" value="Thioredoxin-like"/>
    <property type="match status" value="1"/>
</dbReference>
<sequence length="103" mass="11589">MQKPKYHVFVCSSSRVTGQQKGYCFSKDSVSVIQKFMEEIEEREMGGDILVTNTGCLGICSKGPVVIVYPDGVWYKEVTVDDVSEIVEEHLENGRVVSRLEIK</sequence>
<dbReference type="InterPro" id="IPR036249">
    <property type="entry name" value="Thioredoxin-like_sf"/>
</dbReference>
<evidence type="ECO:0000256" key="3">
    <source>
        <dbReference type="ARBA" id="ARBA00023014"/>
    </source>
</evidence>
<keyword evidence="3" id="KW-0411">Iron-sulfur</keyword>
<accession>A0A0L6JWE9</accession>
<keyword evidence="1" id="KW-0479">Metal-binding</keyword>
<dbReference type="PANTHER" id="PTHR43578">
    <property type="entry name" value="NADH-QUINONE OXIDOREDUCTASE SUBUNIT F"/>
    <property type="match status" value="1"/>
</dbReference>
<evidence type="ECO:0000256" key="2">
    <source>
        <dbReference type="ARBA" id="ARBA00023004"/>
    </source>
</evidence>
<proteinExistence type="predicted"/>
<keyword evidence="4" id="KW-0830">Ubiquinone</keyword>
<dbReference type="Pfam" id="PF01257">
    <property type="entry name" value="2Fe-2S_thioredx"/>
    <property type="match status" value="1"/>
</dbReference>
<reference evidence="5" key="1">
    <citation type="submission" date="2015-07" db="EMBL/GenBank/DDBJ databases">
        <title>Near-Complete Genome Sequence of the Cellulolytic Bacterium Bacteroides (Pseudobacteroides) cellulosolvens ATCC 35603.</title>
        <authorList>
            <person name="Dassa B."/>
            <person name="Utturkar S.M."/>
            <person name="Klingeman D.M."/>
            <person name="Hurt R.A."/>
            <person name="Keller M."/>
            <person name="Xu J."/>
            <person name="Reddy Y.H.K."/>
            <person name="Borovok I."/>
            <person name="Grinberg I.R."/>
            <person name="Lamed R."/>
            <person name="Zhivin O."/>
            <person name="Bayer E.A."/>
            <person name="Brown S.D."/>
        </authorList>
    </citation>
    <scope>NUCLEOTIDE SEQUENCE [LARGE SCALE GENOMIC DNA]</scope>
    <source>
        <strain evidence="5">DSM 2933</strain>
    </source>
</reference>
<organism evidence="4 5">
    <name type="scientific">Pseudobacteroides cellulosolvens ATCC 35603 = DSM 2933</name>
    <dbReference type="NCBI Taxonomy" id="398512"/>
    <lineage>
        <taxon>Bacteria</taxon>
        <taxon>Bacillati</taxon>
        <taxon>Bacillota</taxon>
        <taxon>Clostridia</taxon>
        <taxon>Eubacteriales</taxon>
        <taxon>Oscillospiraceae</taxon>
        <taxon>Pseudobacteroides</taxon>
    </lineage>
</organism>
<evidence type="ECO:0000313" key="5">
    <source>
        <dbReference type="Proteomes" id="UP000036923"/>
    </source>
</evidence>